<evidence type="ECO:0000313" key="15">
    <source>
        <dbReference type="Proteomes" id="UP000441754"/>
    </source>
</evidence>
<feature type="transmembrane region" description="Helical" evidence="13">
    <location>
        <begin position="21"/>
        <end position="38"/>
    </location>
</feature>
<dbReference type="GO" id="GO:0005267">
    <property type="term" value="F:potassium channel activity"/>
    <property type="evidence" value="ECO:0007669"/>
    <property type="project" value="UniProtKB-KW"/>
</dbReference>
<evidence type="ECO:0000256" key="8">
    <source>
        <dbReference type="ARBA" id="ARBA00022989"/>
    </source>
</evidence>
<dbReference type="PANTHER" id="PTHR31462">
    <property type="entry name" value="ENDOSOMAL/LYSOSOMAL POTASSIUM CHANNEL TMEM175"/>
    <property type="match status" value="1"/>
</dbReference>
<protein>
    <submittedName>
        <fullName evidence="14">DUF1211 domain-containing protein</fullName>
    </submittedName>
</protein>
<feature type="transmembrane region" description="Helical" evidence="13">
    <location>
        <begin position="198"/>
        <end position="216"/>
    </location>
</feature>
<keyword evidence="11" id="KW-0407">Ion channel</keyword>
<dbReference type="PANTHER" id="PTHR31462:SF5">
    <property type="entry name" value="ENDOSOMAL_LYSOSOMAL PROTON CHANNEL TMEM175"/>
    <property type="match status" value="1"/>
</dbReference>
<evidence type="ECO:0000256" key="6">
    <source>
        <dbReference type="ARBA" id="ARBA00022826"/>
    </source>
</evidence>
<organism evidence="14 15">
    <name type="scientific">Larkinella terrae</name>
    <dbReference type="NCBI Taxonomy" id="2025311"/>
    <lineage>
        <taxon>Bacteria</taxon>
        <taxon>Pseudomonadati</taxon>
        <taxon>Bacteroidota</taxon>
        <taxon>Cytophagia</taxon>
        <taxon>Cytophagales</taxon>
        <taxon>Spirosomataceae</taxon>
        <taxon>Larkinella</taxon>
    </lineage>
</organism>
<feature type="transmembrane region" description="Helical" evidence="13">
    <location>
        <begin position="70"/>
        <end position="89"/>
    </location>
</feature>
<evidence type="ECO:0000256" key="3">
    <source>
        <dbReference type="ARBA" id="ARBA00022448"/>
    </source>
</evidence>
<dbReference type="RefSeq" id="WP_154172308.1">
    <property type="nucleotide sequence ID" value="NZ_WJXZ01000001.1"/>
</dbReference>
<keyword evidence="8 13" id="KW-1133">Transmembrane helix</keyword>
<evidence type="ECO:0000256" key="13">
    <source>
        <dbReference type="SAM" id="Phobius"/>
    </source>
</evidence>
<dbReference type="GO" id="GO:0015252">
    <property type="term" value="F:proton channel activity"/>
    <property type="evidence" value="ECO:0007669"/>
    <property type="project" value="InterPro"/>
</dbReference>
<dbReference type="AlphaFoldDB" id="A0A7K0EEK1"/>
<comment type="catalytic activity">
    <reaction evidence="12">
        <text>K(+)(in) = K(+)(out)</text>
        <dbReference type="Rhea" id="RHEA:29463"/>
        <dbReference type="ChEBI" id="CHEBI:29103"/>
    </reaction>
</comment>
<dbReference type="InterPro" id="IPR010617">
    <property type="entry name" value="TMEM175-like"/>
</dbReference>
<sequence length="229" mass="26804">MNAEKPQATHQEQDELQFERIVFFSDAVFAIAITLLVIEIKVPEMGHHLASHSASVEELYQQWPGEFVKLFPKIFGFILSFLVIGQYWINHHRNFGIIRRFDRGLLWRNLLFLMCIAFIPFTTAFYSEYTYWSIPLMWYSANIALTGLMQWWVWKYASRNARLIDPSTNPHLIDQISLGHLGVPVAFSLSFIGGLLGYPFSISFTWVVIPLMIRFAHWRYERRIASQPV</sequence>
<comment type="subcellular location">
    <subcellularLocation>
        <location evidence="1">Membrane</location>
        <topology evidence="1">Multi-pass membrane protein</topology>
    </subcellularLocation>
</comment>
<accession>A0A7K0EEK1</accession>
<evidence type="ECO:0000256" key="9">
    <source>
        <dbReference type="ARBA" id="ARBA00023065"/>
    </source>
</evidence>
<proteinExistence type="inferred from homology"/>
<keyword evidence="5 13" id="KW-0812">Transmembrane</keyword>
<dbReference type="GO" id="GO:0016020">
    <property type="term" value="C:membrane"/>
    <property type="evidence" value="ECO:0007669"/>
    <property type="project" value="UniProtKB-SubCell"/>
</dbReference>
<evidence type="ECO:0000256" key="12">
    <source>
        <dbReference type="ARBA" id="ARBA00034430"/>
    </source>
</evidence>
<evidence type="ECO:0000256" key="4">
    <source>
        <dbReference type="ARBA" id="ARBA00022538"/>
    </source>
</evidence>
<dbReference type="OrthoDB" id="7626281at2"/>
<evidence type="ECO:0000256" key="2">
    <source>
        <dbReference type="ARBA" id="ARBA00006920"/>
    </source>
</evidence>
<dbReference type="Proteomes" id="UP000441754">
    <property type="component" value="Unassembled WGS sequence"/>
</dbReference>
<reference evidence="14 15" key="1">
    <citation type="journal article" date="2018" name="Antonie Van Leeuwenhoek">
        <title>Larkinella terrae sp. nov., isolated from soil on Jeju Island, South Korea.</title>
        <authorList>
            <person name="Ten L.N."/>
            <person name="Jeon J."/>
            <person name="Park S.J."/>
            <person name="Park S."/>
            <person name="Lee S.Y."/>
            <person name="Kim M.K."/>
            <person name="Jung H.Y."/>
        </authorList>
    </citation>
    <scope>NUCLEOTIDE SEQUENCE [LARGE SCALE GENOMIC DNA]</scope>
    <source>
        <strain evidence="14 15">KCTC 52001</strain>
    </source>
</reference>
<dbReference type="EMBL" id="WJXZ01000001">
    <property type="protein sequence ID" value="MRS59888.1"/>
    <property type="molecule type" value="Genomic_DNA"/>
</dbReference>
<comment type="similarity">
    <text evidence="2">Belongs to the TMEM175 family.</text>
</comment>
<keyword evidence="15" id="KW-1185">Reference proteome</keyword>
<evidence type="ECO:0000313" key="14">
    <source>
        <dbReference type="EMBL" id="MRS59888.1"/>
    </source>
</evidence>
<evidence type="ECO:0000256" key="1">
    <source>
        <dbReference type="ARBA" id="ARBA00004141"/>
    </source>
</evidence>
<evidence type="ECO:0000256" key="10">
    <source>
        <dbReference type="ARBA" id="ARBA00023136"/>
    </source>
</evidence>
<keyword evidence="6" id="KW-0631">Potassium channel</keyword>
<keyword evidence="4" id="KW-0633">Potassium transport</keyword>
<gene>
    <name evidence="14" type="ORF">GJJ30_01180</name>
</gene>
<dbReference type="Pfam" id="PF06736">
    <property type="entry name" value="TMEM175"/>
    <property type="match status" value="1"/>
</dbReference>
<name>A0A7K0EEK1_9BACT</name>
<keyword evidence="9" id="KW-0406">Ion transport</keyword>
<evidence type="ECO:0000256" key="5">
    <source>
        <dbReference type="ARBA" id="ARBA00022692"/>
    </source>
</evidence>
<keyword evidence="10 13" id="KW-0472">Membrane</keyword>
<evidence type="ECO:0000256" key="7">
    <source>
        <dbReference type="ARBA" id="ARBA00022958"/>
    </source>
</evidence>
<keyword evidence="3" id="KW-0813">Transport</keyword>
<evidence type="ECO:0000256" key="11">
    <source>
        <dbReference type="ARBA" id="ARBA00023303"/>
    </source>
</evidence>
<keyword evidence="7" id="KW-0630">Potassium</keyword>
<feature type="transmembrane region" description="Helical" evidence="13">
    <location>
        <begin position="110"/>
        <end position="126"/>
    </location>
</feature>
<comment type="caution">
    <text evidence="14">The sequence shown here is derived from an EMBL/GenBank/DDBJ whole genome shotgun (WGS) entry which is preliminary data.</text>
</comment>